<dbReference type="GO" id="GO:0046872">
    <property type="term" value="F:metal ion binding"/>
    <property type="evidence" value="ECO:0007669"/>
    <property type="project" value="UniProtKB-KW"/>
</dbReference>
<dbReference type="Gene3D" id="3.30.60.20">
    <property type="match status" value="1"/>
</dbReference>
<keyword evidence="6 7" id="KW-0727">SH2 domain</keyword>
<gene>
    <name evidence="13" type="ORF">GSLYS_00007547001</name>
</gene>
<accession>A0AAV2HI80</accession>
<dbReference type="InterPro" id="IPR037832">
    <property type="entry name" value="PH_Vav"/>
</dbReference>
<dbReference type="SUPFAM" id="SSF55550">
    <property type="entry name" value="SH2 domain"/>
    <property type="match status" value="1"/>
</dbReference>
<dbReference type="InterPro" id="IPR011993">
    <property type="entry name" value="PH-like_dom_sf"/>
</dbReference>
<comment type="caution">
    <text evidence="13">The sequence shown here is derived from an EMBL/GenBank/DDBJ whole genome shotgun (WGS) entry which is preliminary data.</text>
</comment>
<feature type="domain" description="SH3" evidence="11">
    <location>
        <begin position="213"/>
        <end position="279"/>
    </location>
</feature>
<dbReference type="Pfam" id="PF00018">
    <property type="entry name" value="SH3_1"/>
    <property type="match status" value="2"/>
</dbReference>
<dbReference type="InterPro" id="IPR036860">
    <property type="entry name" value="SH2_dom_sf"/>
</dbReference>
<protein>
    <submittedName>
        <fullName evidence="13">Uncharacterized protein</fullName>
    </submittedName>
</protein>
<dbReference type="InterPro" id="IPR055251">
    <property type="entry name" value="SOS1_NGEF_PH"/>
</dbReference>
<evidence type="ECO:0000259" key="11">
    <source>
        <dbReference type="PROSITE" id="PS50002"/>
    </source>
</evidence>
<dbReference type="PROSITE" id="PS50003">
    <property type="entry name" value="PH_DOMAIN"/>
    <property type="match status" value="1"/>
</dbReference>
<dbReference type="SUPFAM" id="SSF57889">
    <property type="entry name" value="Cysteine-rich domain"/>
    <property type="match status" value="1"/>
</dbReference>
<dbReference type="CDD" id="cd01223">
    <property type="entry name" value="PH_Vav"/>
    <property type="match status" value="1"/>
</dbReference>
<keyword evidence="5" id="KW-0862">Zinc</keyword>
<dbReference type="PROSITE" id="PS50001">
    <property type="entry name" value="SH2"/>
    <property type="match status" value="1"/>
</dbReference>
<evidence type="ECO:0000256" key="9">
    <source>
        <dbReference type="SAM" id="MobiDB-lite"/>
    </source>
</evidence>
<evidence type="ECO:0000256" key="8">
    <source>
        <dbReference type="PROSITE-ProRule" id="PRU00192"/>
    </source>
</evidence>
<name>A0AAV2HI80_LYMST</name>
<dbReference type="SUPFAM" id="SSF50729">
    <property type="entry name" value="PH domain-like"/>
    <property type="match status" value="1"/>
</dbReference>
<dbReference type="InterPro" id="IPR001849">
    <property type="entry name" value="PH_domain"/>
</dbReference>
<keyword evidence="2" id="KW-0597">Phosphoprotein</keyword>
<dbReference type="PRINTS" id="PR00401">
    <property type="entry name" value="SH2DOMAIN"/>
</dbReference>
<evidence type="ECO:0000313" key="14">
    <source>
        <dbReference type="Proteomes" id="UP001497497"/>
    </source>
</evidence>
<dbReference type="EMBL" id="CAXITT010000146">
    <property type="protein sequence ID" value="CAL1533587.1"/>
    <property type="molecule type" value="Genomic_DNA"/>
</dbReference>
<feature type="domain" description="SH2" evidence="10">
    <location>
        <begin position="317"/>
        <end position="414"/>
    </location>
</feature>
<keyword evidence="14" id="KW-1185">Reference proteome</keyword>
<dbReference type="PANTHER" id="PTHR45818">
    <property type="entry name" value="PROTEIN VAV"/>
    <property type="match status" value="1"/>
</dbReference>
<evidence type="ECO:0000256" key="5">
    <source>
        <dbReference type="ARBA" id="ARBA00022833"/>
    </source>
</evidence>
<evidence type="ECO:0000256" key="6">
    <source>
        <dbReference type="ARBA" id="ARBA00022999"/>
    </source>
</evidence>
<sequence>PPNTSLKDYGRFQKDGELKVLSHENSRTRNRLDAIGRSEKRHIFLFDKVMLMCKAKGDTYSFKDAIVLGEYKIDESPNIPEKKPDKWNFPFIMVKQDRMNAYTFYAKTAEQRDKWKEAVTLALCSGRLCVGPESVMCCVVCGPRECDVCGMLLRGIFYQGYICQDSKKAVHKECIGKPFHPTIPPKRPPRNGKVSPLPGNAPNTSVMRRPNKVAVSKAVVETNYHNHPPPPQGFRPALNLKRNEEIDILNKPDSNWWKGRSQTGEEGYFPASLVKEKKIVKVRESYEEVRGFATTPAVTQQERKPSRSTVNLLTFPWYVGEMERQQAQQVLDPLPDGTFLIRVTNNPARPGELSLSIKYANAVRHIKVNRSPEGLFYLAELRYFSSVQELVDYYQNNELVDSFPDVCTTLKFPYKRCLISSSGGPKVLGYAVAIYDYAATSTSQVTLQVNDRIAILSKTGQDKGWWKGENLRTNRVNSMSASL</sequence>
<feature type="non-terminal residue" evidence="13">
    <location>
        <position position="1"/>
    </location>
</feature>
<dbReference type="Pfam" id="PF22697">
    <property type="entry name" value="SOS1_NGEF_PH"/>
    <property type="match status" value="1"/>
</dbReference>
<dbReference type="Gene3D" id="2.30.30.40">
    <property type="entry name" value="SH3 Domains"/>
    <property type="match status" value="2"/>
</dbReference>
<dbReference type="CDD" id="cd20810">
    <property type="entry name" value="C1_VAV"/>
    <property type="match status" value="1"/>
</dbReference>
<dbReference type="GO" id="GO:0005737">
    <property type="term" value="C:cytoplasm"/>
    <property type="evidence" value="ECO:0007669"/>
    <property type="project" value="TreeGrafter"/>
</dbReference>
<dbReference type="InterPro" id="IPR001452">
    <property type="entry name" value="SH3_domain"/>
</dbReference>
<dbReference type="SMART" id="SM00326">
    <property type="entry name" value="SH3"/>
    <property type="match status" value="2"/>
</dbReference>
<dbReference type="Gene3D" id="2.30.29.30">
    <property type="entry name" value="Pleckstrin-homology domain (PH domain)/Phosphotyrosine-binding domain (PTB)"/>
    <property type="match status" value="1"/>
</dbReference>
<dbReference type="SMART" id="SM00252">
    <property type="entry name" value="SH2"/>
    <property type="match status" value="1"/>
</dbReference>
<dbReference type="Proteomes" id="UP001497497">
    <property type="component" value="Unassembled WGS sequence"/>
</dbReference>
<dbReference type="Pfam" id="PF00017">
    <property type="entry name" value="SH2"/>
    <property type="match status" value="1"/>
</dbReference>
<organism evidence="13 14">
    <name type="scientific">Lymnaea stagnalis</name>
    <name type="common">Great pond snail</name>
    <name type="synonym">Helix stagnalis</name>
    <dbReference type="NCBI Taxonomy" id="6523"/>
    <lineage>
        <taxon>Eukaryota</taxon>
        <taxon>Metazoa</taxon>
        <taxon>Spiralia</taxon>
        <taxon>Lophotrochozoa</taxon>
        <taxon>Mollusca</taxon>
        <taxon>Gastropoda</taxon>
        <taxon>Heterobranchia</taxon>
        <taxon>Euthyneura</taxon>
        <taxon>Panpulmonata</taxon>
        <taxon>Hygrophila</taxon>
        <taxon>Lymnaeoidea</taxon>
        <taxon>Lymnaeidae</taxon>
        <taxon>Lymnaea</taxon>
    </lineage>
</organism>
<dbReference type="GO" id="GO:0005085">
    <property type="term" value="F:guanyl-nucleotide exchange factor activity"/>
    <property type="evidence" value="ECO:0007669"/>
    <property type="project" value="TreeGrafter"/>
</dbReference>
<feature type="domain" description="PH" evidence="12">
    <location>
        <begin position="11"/>
        <end position="124"/>
    </location>
</feature>
<dbReference type="AlphaFoldDB" id="A0AAV2HI80"/>
<evidence type="ECO:0000256" key="2">
    <source>
        <dbReference type="ARBA" id="ARBA00022553"/>
    </source>
</evidence>
<evidence type="ECO:0000256" key="7">
    <source>
        <dbReference type="PROSITE-ProRule" id="PRU00191"/>
    </source>
</evidence>
<dbReference type="Gene3D" id="3.30.505.10">
    <property type="entry name" value="SH2 domain"/>
    <property type="match status" value="1"/>
</dbReference>
<dbReference type="PROSITE" id="PS50002">
    <property type="entry name" value="SH3"/>
    <property type="match status" value="2"/>
</dbReference>
<proteinExistence type="predicted"/>
<keyword evidence="3" id="KW-0479">Metal-binding</keyword>
<evidence type="ECO:0000256" key="1">
    <source>
        <dbReference type="ARBA" id="ARBA00022443"/>
    </source>
</evidence>
<dbReference type="InterPro" id="IPR036028">
    <property type="entry name" value="SH3-like_dom_sf"/>
</dbReference>
<dbReference type="InterPro" id="IPR046349">
    <property type="entry name" value="C1-like_sf"/>
</dbReference>
<evidence type="ECO:0000256" key="3">
    <source>
        <dbReference type="ARBA" id="ARBA00022723"/>
    </source>
</evidence>
<keyword evidence="1 8" id="KW-0728">SH3 domain</keyword>
<evidence type="ECO:0000313" key="13">
    <source>
        <dbReference type="EMBL" id="CAL1533587.1"/>
    </source>
</evidence>
<feature type="region of interest" description="Disordered" evidence="9">
    <location>
        <begin position="180"/>
        <end position="209"/>
    </location>
</feature>
<keyword evidence="4" id="KW-0677">Repeat</keyword>
<dbReference type="InterPro" id="IPR000980">
    <property type="entry name" value="SH2"/>
</dbReference>
<evidence type="ECO:0000256" key="4">
    <source>
        <dbReference type="ARBA" id="ARBA00022737"/>
    </source>
</evidence>
<dbReference type="GO" id="GO:0016477">
    <property type="term" value="P:cell migration"/>
    <property type="evidence" value="ECO:0007669"/>
    <property type="project" value="TreeGrafter"/>
</dbReference>
<evidence type="ECO:0000259" key="10">
    <source>
        <dbReference type="PROSITE" id="PS50001"/>
    </source>
</evidence>
<reference evidence="13 14" key="1">
    <citation type="submission" date="2024-04" db="EMBL/GenBank/DDBJ databases">
        <authorList>
            <consortium name="Genoscope - CEA"/>
            <person name="William W."/>
        </authorList>
    </citation>
    <scope>NUCLEOTIDE SEQUENCE [LARGE SCALE GENOMIC DNA]</scope>
</reference>
<dbReference type="PANTHER" id="PTHR45818:SF3">
    <property type="entry name" value="PROTEIN VAV"/>
    <property type="match status" value="1"/>
</dbReference>
<evidence type="ECO:0000259" key="12">
    <source>
        <dbReference type="PROSITE" id="PS50003"/>
    </source>
</evidence>
<dbReference type="SMART" id="SM00233">
    <property type="entry name" value="PH"/>
    <property type="match status" value="1"/>
</dbReference>
<dbReference type="SUPFAM" id="SSF50044">
    <property type="entry name" value="SH3-domain"/>
    <property type="match status" value="2"/>
</dbReference>
<feature type="domain" description="SH3" evidence="11">
    <location>
        <begin position="426"/>
        <end position="483"/>
    </location>
</feature>